<dbReference type="AlphaFoldDB" id="A0A1I2H712"/>
<name>A0A1I2H712_9ACTN</name>
<feature type="signal peptide" evidence="2">
    <location>
        <begin position="1"/>
        <end position="45"/>
    </location>
</feature>
<keyword evidence="2" id="KW-0732">Signal</keyword>
<dbReference type="Pfam" id="PF00188">
    <property type="entry name" value="CAP"/>
    <property type="match status" value="1"/>
</dbReference>
<evidence type="ECO:0000313" key="4">
    <source>
        <dbReference type="EMBL" id="SFF24421.1"/>
    </source>
</evidence>
<feature type="compositionally biased region" description="Low complexity" evidence="1">
    <location>
        <begin position="102"/>
        <end position="129"/>
    </location>
</feature>
<evidence type="ECO:0000259" key="3">
    <source>
        <dbReference type="Pfam" id="PF00188"/>
    </source>
</evidence>
<gene>
    <name evidence="4" type="ORF">SAMN05216251_11069</name>
</gene>
<feature type="region of interest" description="Disordered" evidence="1">
    <location>
        <begin position="55"/>
        <end position="144"/>
    </location>
</feature>
<dbReference type="InterPro" id="IPR035940">
    <property type="entry name" value="CAP_sf"/>
</dbReference>
<dbReference type="CDD" id="cd05379">
    <property type="entry name" value="CAP_bacterial"/>
    <property type="match status" value="1"/>
</dbReference>
<dbReference type="PANTHER" id="PTHR31157:SF1">
    <property type="entry name" value="SCP DOMAIN-CONTAINING PROTEIN"/>
    <property type="match status" value="1"/>
</dbReference>
<evidence type="ECO:0000256" key="2">
    <source>
        <dbReference type="SAM" id="SignalP"/>
    </source>
</evidence>
<feature type="chain" id="PRO_5011600770" evidence="2">
    <location>
        <begin position="46"/>
        <end position="283"/>
    </location>
</feature>
<feature type="compositionally biased region" description="Basic residues" evidence="1">
    <location>
        <begin position="1"/>
        <end position="25"/>
    </location>
</feature>
<evidence type="ECO:0000256" key="1">
    <source>
        <dbReference type="SAM" id="MobiDB-lite"/>
    </source>
</evidence>
<proteinExistence type="predicted"/>
<accession>A0A1I2H712</accession>
<dbReference type="Gene3D" id="3.40.33.10">
    <property type="entry name" value="CAP"/>
    <property type="match status" value="1"/>
</dbReference>
<evidence type="ECO:0000313" key="5">
    <source>
        <dbReference type="Proteomes" id="UP000199323"/>
    </source>
</evidence>
<feature type="region of interest" description="Disordered" evidence="1">
    <location>
        <begin position="1"/>
        <end position="26"/>
    </location>
</feature>
<sequence>MSSSRRAHSRNSAHGQHRARRKPRIRLAVTGAAALAALGGGTAFACFGGPHQAPPAAGHDEAGGTTASDGHGWGRRPAGFRPTAPATASSTHRPHHPGQHSPTPTAKPTGSPTAAPTKPAPTPTATTTRPAPPATTAPTAPSSDDAVQQVLDLINRNRAAQGLAPYTLLAGLNKSAAAHNQVMASGCGLSHQCPGEPAFGDRETAAGVHWMSAGENIGEGGGVGSSASEIAKSAVGLTQMMLDEKAPNDGHRRNILSSGFTHIGIDVYRDANGTVWMTQDFAN</sequence>
<dbReference type="InterPro" id="IPR014044">
    <property type="entry name" value="CAP_dom"/>
</dbReference>
<dbReference type="SUPFAM" id="SSF55797">
    <property type="entry name" value="PR-1-like"/>
    <property type="match status" value="1"/>
</dbReference>
<dbReference type="STRING" id="380248.SAMN05216251_11069"/>
<feature type="domain" description="SCP" evidence="3">
    <location>
        <begin position="151"/>
        <end position="281"/>
    </location>
</feature>
<dbReference type="OrthoDB" id="8611574at2"/>
<organism evidence="4 5">
    <name type="scientific">Actinacidiphila alni</name>
    <dbReference type="NCBI Taxonomy" id="380248"/>
    <lineage>
        <taxon>Bacteria</taxon>
        <taxon>Bacillati</taxon>
        <taxon>Actinomycetota</taxon>
        <taxon>Actinomycetes</taxon>
        <taxon>Kitasatosporales</taxon>
        <taxon>Streptomycetaceae</taxon>
        <taxon>Actinacidiphila</taxon>
    </lineage>
</organism>
<dbReference type="RefSeq" id="WP_093714663.1">
    <property type="nucleotide sequence ID" value="NZ_FONG01000010.1"/>
</dbReference>
<reference evidence="4 5" key="1">
    <citation type="submission" date="2016-10" db="EMBL/GenBank/DDBJ databases">
        <authorList>
            <person name="de Groot N.N."/>
        </authorList>
    </citation>
    <scope>NUCLEOTIDE SEQUENCE [LARGE SCALE GENOMIC DNA]</scope>
    <source>
        <strain evidence="4 5">CGMCC 4.3510</strain>
    </source>
</reference>
<dbReference type="PANTHER" id="PTHR31157">
    <property type="entry name" value="SCP DOMAIN-CONTAINING PROTEIN"/>
    <property type="match status" value="1"/>
</dbReference>
<keyword evidence="5" id="KW-1185">Reference proteome</keyword>
<protein>
    <submittedName>
        <fullName evidence="4">Uncharacterized conserved protein YkwD, contains CAP (CSP/antigen 5/PR1) domain</fullName>
    </submittedName>
</protein>
<dbReference type="EMBL" id="FONG01000010">
    <property type="protein sequence ID" value="SFF24421.1"/>
    <property type="molecule type" value="Genomic_DNA"/>
</dbReference>
<dbReference type="Proteomes" id="UP000199323">
    <property type="component" value="Unassembled WGS sequence"/>
</dbReference>